<name>A0A1I2QIZ0_9HYPH</name>
<dbReference type="EMBL" id="FOPM01000001">
    <property type="protein sequence ID" value="SFG26167.1"/>
    <property type="molecule type" value="Genomic_DNA"/>
</dbReference>
<reference evidence="2" key="1">
    <citation type="submission" date="2016-10" db="EMBL/GenBank/DDBJ databases">
        <authorList>
            <person name="Varghese N."/>
            <person name="Submissions S."/>
        </authorList>
    </citation>
    <scope>NUCLEOTIDE SEQUENCE [LARGE SCALE GENOMIC DNA]</scope>
    <source>
        <strain evidence="2">Gh-105</strain>
    </source>
</reference>
<protein>
    <submittedName>
        <fullName evidence="1">Uncharacterized protein</fullName>
    </submittedName>
</protein>
<dbReference type="AlphaFoldDB" id="A0A1I2QIZ0"/>
<sequence>MAPGAARRAHAGVSSLPHFEDFYADKLRGSLGVTDAESVLDLRGANRPTAEASLNEMLERSRFGKGKTVAVRLDPPPEGGGETLFQPTGRLLLDAKRKGLVDRLQTLPAGDGLGFYVALSGKVARSGE</sequence>
<dbReference type="Proteomes" id="UP000199229">
    <property type="component" value="Unassembled WGS sequence"/>
</dbReference>
<proteinExistence type="predicted"/>
<keyword evidence="2" id="KW-1185">Reference proteome</keyword>
<evidence type="ECO:0000313" key="1">
    <source>
        <dbReference type="EMBL" id="SFG26167.1"/>
    </source>
</evidence>
<dbReference type="STRING" id="582675.SAMN05192565_10159"/>
<evidence type="ECO:0000313" key="2">
    <source>
        <dbReference type="Proteomes" id="UP000199229"/>
    </source>
</evidence>
<gene>
    <name evidence="1" type="ORF">SAMN05192565_10159</name>
</gene>
<accession>A0A1I2QIZ0</accession>
<organism evidence="1 2">
    <name type="scientific">Methylobacterium gossipiicola</name>
    <dbReference type="NCBI Taxonomy" id="582675"/>
    <lineage>
        <taxon>Bacteria</taxon>
        <taxon>Pseudomonadati</taxon>
        <taxon>Pseudomonadota</taxon>
        <taxon>Alphaproteobacteria</taxon>
        <taxon>Hyphomicrobiales</taxon>
        <taxon>Methylobacteriaceae</taxon>
        <taxon>Methylobacterium</taxon>
    </lineage>
</organism>